<comment type="caution">
    <text evidence="3">The sequence shown here is derived from an EMBL/GenBank/DDBJ whole genome shotgun (WGS) entry which is preliminary data.</text>
</comment>
<feature type="chain" id="PRO_5046419072" description="Carbohydrate-binding module family 19 domain-containing protein" evidence="2">
    <location>
        <begin position="17"/>
        <end position="514"/>
    </location>
</feature>
<feature type="signal peptide" evidence="2">
    <location>
        <begin position="1"/>
        <end position="16"/>
    </location>
</feature>
<organism evidence="3 4">
    <name type="scientific">Lentinula lateritia</name>
    <dbReference type="NCBI Taxonomy" id="40482"/>
    <lineage>
        <taxon>Eukaryota</taxon>
        <taxon>Fungi</taxon>
        <taxon>Dikarya</taxon>
        <taxon>Basidiomycota</taxon>
        <taxon>Agaricomycotina</taxon>
        <taxon>Agaricomycetes</taxon>
        <taxon>Agaricomycetidae</taxon>
        <taxon>Agaricales</taxon>
        <taxon>Marasmiineae</taxon>
        <taxon>Omphalotaceae</taxon>
        <taxon>Lentinula</taxon>
    </lineage>
</organism>
<feature type="region of interest" description="Disordered" evidence="1">
    <location>
        <begin position="478"/>
        <end position="514"/>
    </location>
</feature>
<evidence type="ECO:0000256" key="1">
    <source>
        <dbReference type="SAM" id="MobiDB-lite"/>
    </source>
</evidence>
<keyword evidence="2" id="KW-0732">Signal</keyword>
<accession>A0ABQ8VTM8</accession>
<dbReference type="PANTHER" id="PTHR34587:SF2">
    <property type="entry name" value="G-PROTEIN COUPLED RECEPTORS FAMILY 1 PROFILE DOMAIN-CONTAINING PROTEIN"/>
    <property type="match status" value="1"/>
</dbReference>
<protein>
    <recommendedName>
        <fullName evidence="5">Carbohydrate-binding module family 19 domain-containing protein</fullName>
    </recommendedName>
</protein>
<feature type="compositionally biased region" description="Low complexity" evidence="1">
    <location>
        <begin position="478"/>
        <end position="502"/>
    </location>
</feature>
<evidence type="ECO:0000313" key="4">
    <source>
        <dbReference type="Proteomes" id="UP001150217"/>
    </source>
</evidence>
<dbReference type="InterPro" id="IPR053216">
    <property type="entry name" value="Appressorial_penetr-assoc"/>
</dbReference>
<dbReference type="Proteomes" id="UP001150217">
    <property type="component" value="Unassembled WGS sequence"/>
</dbReference>
<evidence type="ECO:0000256" key="2">
    <source>
        <dbReference type="SAM" id="SignalP"/>
    </source>
</evidence>
<gene>
    <name evidence="3" type="ORF">C8R41DRAFT_915538</name>
</gene>
<sequence>MRAAFLILSLGIAVSARPMRRDATALQNGRDAISLNAQYKTLSATSSCTSGENSCITGKFAQCVNGKFVLQSCATGTICAAIPLDSPSTGTLTTCTTQSDLDDRLAATGATVSASSSSSSSSGTTAAAASSVSSTTSSSSASTTSGNTADNSGSGSAAAASNNTSESTGTTDNSASGSAVTTSNSTSNGSTGSTSTAAAIGSLSSSDITTNATENNPDAQSSLTLDPRVIATGFLNNGQDVQEAGQVASLTSNNNFINYCLTQGNLPITNGLQTTTGSCNPAPIGTIPSVQNMPSAKFASPANGDTIAANTEFTIQMNINNLDTGNFVNANENYFAAPQQLSAQGQIIGHTHVVIEALSDLAQTTPTNPQQFAFFKGVNTAAVNGAVTADVTSGVPAGAYRLCSINSSSNHQPVIVPIAQHGSLDDCVYFTASGDGATASNATAAAGAAISTTASTAAAGTAATGATASSATAAEAAEVANGQGQNKNQGSQAQGQAAVAKAGNDKGKRSISRL</sequence>
<keyword evidence="4" id="KW-1185">Reference proteome</keyword>
<dbReference type="PANTHER" id="PTHR34587">
    <property type="entry name" value="VWFA DOMAIN-CONTAINING PROTEIN"/>
    <property type="match status" value="1"/>
</dbReference>
<feature type="region of interest" description="Disordered" evidence="1">
    <location>
        <begin position="132"/>
        <end position="195"/>
    </location>
</feature>
<evidence type="ECO:0008006" key="5">
    <source>
        <dbReference type="Google" id="ProtNLM"/>
    </source>
</evidence>
<reference evidence="3" key="1">
    <citation type="submission" date="2022-08" db="EMBL/GenBank/DDBJ databases">
        <title>A Global Phylogenomic Analysis of the Shiitake Genus Lentinula.</title>
        <authorList>
            <consortium name="DOE Joint Genome Institute"/>
            <person name="Sierra-Patev S."/>
            <person name="Min B."/>
            <person name="Naranjo-Ortiz M."/>
            <person name="Looney B."/>
            <person name="Konkel Z."/>
            <person name="Slot J.C."/>
            <person name="Sakamoto Y."/>
            <person name="Steenwyk J.L."/>
            <person name="Rokas A."/>
            <person name="Carro J."/>
            <person name="Camarero S."/>
            <person name="Ferreira P."/>
            <person name="Molpeceres G."/>
            <person name="Ruiz-Duenas F.J."/>
            <person name="Serrano A."/>
            <person name="Henrissat B."/>
            <person name="Drula E."/>
            <person name="Hughes K.W."/>
            <person name="Mata J.L."/>
            <person name="Ishikawa N.K."/>
            <person name="Vargas-Isla R."/>
            <person name="Ushijima S."/>
            <person name="Smith C.A."/>
            <person name="Ahrendt S."/>
            <person name="Andreopoulos W."/>
            <person name="He G."/>
            <person name="Labutti K."/>
            <person name="Lipzen A."/>
            <person name="Ng V."/>
            <person name="Riley R."/>
            <person name="Sandor L."/>
            <person name="Barry K."/>
            <person name="Martinez A.T."/>
            <person name="Xiao Y."/>
            <person name="Gibbons J.G."/>
            <person name="Terashima K."/>
            <person name="Grigoriev I.V."/>
            <person name="Hibbett D.S."/>
        </authorList>
    </citation>
    <scope>NUCLEOTIDE SEQUENCE</scope>
    <source>
        <strain evidence="3">RHP3577 ss4</strain>
    </source>
</reference>
<proteinExistence type="predicted"/>
<dbReference type="EMBL" id="JANVFT010000011">
    <property type="protein sequence ID" value="KAJ4499331.1"/>
    <property type="molecule type" value="Genomic_DNA"/>
</dbReference>
<evidence type="ECO:0000313" key="3">
    <source>
        <dbReference type="EMBL" id="KAJ4499331.1"/>
    </source>
</evidence>
<name>A0ABQ8VTM8_9AGAR</name>